<comment type="caution">
    <text evidence="1">The sequence shown here is derived from an EMBL/GenBank/DDBJ whole genome shotgun (WGS) entry which is preliminary data.</text>
</comment>
<organism evidence="1 2">
    <name type="scientific">Datura stramonium</name>
    <name type="common">Jimsonweed</name>
    <name type="synonym">Common thornapple</name>
    <dbReference type="NCBI Taxonomy" id="4076"/>
    <lineage>
        <taxon>Eukaryota</taxon>
        <taxon>Viridiplantae</taxon>
        <taxon>Streptophyta</taxon>
        <taxon>Embryophyta</taxon>
        <taxon>Tracheophyta</taxon>
        <taxon>Spermatophyta</taxon>
        <taxon>Magnoliopsida</taxon>
        <taxon>eudicotyledons</taxon>
        <taxon>Gunneridae</taxon>
        <taxon>Pentapetalae</taxon>
        <taxon>asterids</taxon>
        <taxon>lamiids</taxon>
        <taxon>Solanales</taxon>
        <taxon>Solanaceae</taxon>
        <taxon>Solanoideae</taxon>
        <taxon>Datureae</taxon>
        <taxon>Datura</taxon>
    </lineage>
</organism>
<evidence type="ECO:0000313" key="2">
    <source>
        <dbReference type="Proteomes" id="UP000823775"/>
    </source>
</evidence>
<feature type="non-terminal residue" evidence="1">
    <location>
        <position position="1"/>
    </location>
</feature>
<feature type="non-terminal residue" evidence="1">
    <location>
        <position position="76"/>
    </location>
</feature>
<keyword evidence="2" id="KW-1185">Reference proteome</keyword>
<evidence type="ECO:0000313" key="1">
    <source>
        <dbReference type="EMBL" id="MCD7467733.1"/>
    </source>
</evidence>
<sequence length="76" mass="8829">LNQFFHTPIPCPHAIKALQHKKLDPLKKFTGDTTTKYVILLIKSRRCLLEKKSFDKVLLEHAMEPHELVKIVGRPK</sequence>
<dbReference type="Proteomes" id="UP000823775">
    <property type="component" value="Unassembled WGS sequence"/>
</dbReference>
<name>A0ABS8TA01_DATST</name>
<gene>
    <name evidence="1" type="ORF">HAX54_005345</name>
</gene>
<accession>A0ABS8TA01</accession>
<dbReference type="EMBL" id="JACEIK010001262">
    <property type="protein sequence ID" value="MCD7467733.1"/>
    <property type="molecule type" value="Genomic_DNA"/>
</dbReference>
<protein>
    <submittedName>
        <fullName evidence="1">Uncharacterized protein</fullName>
    </submittedName>
</protein>
<reference evidence="1 2" key="1">
    <citation type="journal article" date="2021" name="BMC Genomics">
        <title>Datura genome reveals duplications of psychoactive alkaloid biosynthetic genes and high mutation rate following tissue culture.</title>
        <authorList>
            <person name="Rajewski A."/>
            <person name="Carter-House D."/>
            <person name="Stajich J."/>
            <person name="Litt A."/>
        </authorList>
    </citation>
    <scope>NUCLEOTIDE SEQUENCE [LARGE SCALE GENOMIC DNA]</scope>
    <source>
        <strain evidence="1">AR-01</strain>
    </source>
</reference>
<proteinExistence type="predicted"/>